<keyword evidence="4" id="KW-1185">Reference proteome</keyword>
<name>A0A9W8MW51_9AGAR</name>
<feature type="compositionally biased region" description="Polar residues" evidence="1">
    <location>
        <begin position="369"/>
        <end position="391"/>
    </location>
</feature>
<feature type="region of interest" description="Disordered" evidence="1">
    <location>
        <begin position="210"/>
        <end position="232"/>
    </location>
</feature>
<feature type="domain" description="Methyltransferase" evidence="2">
    <location>
        <begin position="68"/>
        <end position="165"/>
    </location>
</feature>
<evidence type="ECO:0000313" key="4">
    <source>
        <dbReference type="Proteomes" id="UP001148786"/>
    </source>
</evidence>
<sequence length="533" mass="60201">MPLPVIPEVQIPSTVYNVRKCRRRAGEVPYPVRYSREIADFDIWDHMFLRSYCGGLTLHQFAEPPSMVLDVGCGSGYWAIEAAKEWPNSKITGLDLVDIQPRLHAIEPFQLLSTRVTWVHCNFLEGLPFPSDHFDFVRVAGLGLAVPEDEWPLLLEEIHRVMKPGAFLEITEEDLLFPSASTLLQSSEFTSPPSSNYHLPLGEMFNSRSSTLYERSSSSPERSTLSSTSASTQDGKFSARFSVFLHGHGHTMTSRHSSTTTLNVQSPPLTDPLNDTEHPQDHTRLKVAWEGMLSTRFLSSKIISVIPFYLTSSSFVDTKAHPPLMVPLPPNSGSLPTLKACRSMGSLLDKDRGDQFFLDNMFDLAPSPSVKSSKTDPWTTRPPVSSASRPNTPAWGTMHLSKMMSTIRGCKEAIWEEYRERYSRDALQILLRTAPNDEDYSLQSQKYIERRAFEVDWKNWELDMLDRMAMRSNLLVHAGWSQTFSEADSPDWATWRDSLNRKSGAEPKSGHLVTGYNPDDLCRSLRTFTGFKA</sequence>
<dbReference type="InterPro" id="IPR041698">
    <property type="entry name" value="Methyltransf_25"/>
</dbReference>
<organism evidence="3 4">
    <name type="scientific">Agrocybe chaxingu</name>
    <dbReference type="NCBI Taxonomy" id="84603"/>
    <lineage>
        <taxon>Eukaryota</taxon>
        <taxon>Fungi</taxon>
        <taxon>Dikarya</taxon>
        <taxon>Basidiomycota</taxon>
        <taxon>Agaricomycotina</taxon>
        <taxon>Agaricomycetes</taxon>
        <taxon>Agaricomycetidae</taxon>
        <taxon>Agaricales</taxon>
        <taxon>Agaricineae</taxon>
        <taxon>Strophariaceae</taxon>
        <taxon>Agrocybe</taxon>
    </lineage>
</organism>
<reference evidence="3" key="1">
    <citation type="submission" date="2022-07" db="EMBL/GenBank/DDBJ databases">
        <title>Genome Sequence of Agrocybe chaxingu.</title>
        <authorList>
            <person name="Buettner E."/>
        </authorList>
    </citation>
    <scope>NUCLEOTIDE SEQUENCE</scope>
    <source>
        <strain evidence="3">MP-N11</strain>
    </source>
</reference>
<dbReference type="InterPro" id="IPR029063">
    <property type="entry name" value="SAM-dependent_MTases_sf"/>
</dbReference>
<dbReference type="Pfam" id="PF13649">
    <property type="entry name" value="Methyltransf_25"/>
    <property type="match status" value="1"/>
</dbReference>
<accession>A0A9W8MW51</accession>
<proteinExistence type="predicted"/>
<dbReference type="PANTHER" id="PTHR43591">
    <property type="entry name" value="METHYLTRANSFERASE"/>
    <property type="match status" value="1"/>
</dbReference>
<dbReference type="EMBL" id="JANKHO010000423">
    <property type="protein sequence ID" value="KAJ3510118.1"/>
    <property type="molecule type" value="Genomic_DNA"/>
</dbReference>
<dbReference type="SUPFAM" id="SSF53335">
    <property type="entry name" value="S-adenosyl-L-methionine-dependent methyltransferases"/>
    <property type="match status" value="1"/>
</dbReference>
<dbReference type="GO" id="GO:0008168">
    <property type="term" value="F:methyltransferase activity"/>
    <property type="evidence" value="ECO:0007669"/>
    <property type="project" value="TreeGrafter"/>
</dbReference>
<evidence type="ECO:0000256" key="1">
    <source>
        <dbReference type="SAM" id="MobiDB-lite"/>
    </source>
</evidence>
<protein>
    <recommendedName>
        <fullName evidence="2">Methyltransferase domain-containing protein</fullName>
    </recommendedName>
</protein>
<dbReference type="Gene3D" id="3.40.50.150">
    <property type="entry name" value="Vaccinia Virus protein VP39"/>
    <property type="match status" value="1"/>
</dbReference>
<evidence type="ECO:0000313" key="3">
    <source>
        <dbReference type="EMBL" id="KAJ3510118.1"/>
    </source>
</evidence>
<dbReference type="OrthoDB" id="2013972at2759"/>
<comment type="caution">
    <text evidence="3">The sequence shown here is derived from an EMBL/GenBank/DDBJ whole genome shotgun (WGS) entry which is preliminary data.</text>
</comment>
<dbReference type="Proteomes" id="UP001148786">
    <property type="component" value="Unassembled WGS sequence"/>
</dbReference>
<dbReference type="AlphaFoldDB" id="A0A9W8MW51"/>
<feature type="region of interest" description="Disordered" evidence="1">
    <location>
        <begin position="368"/>
        <end position="392"/>
    </location>
</feature>
<gene>
    <name evidence="3" type="ORF">NLJ89_g4853</name>
</gene>
<evidence type="ECO:0000259" key="2">
    <source>
        <dbReference type="Pfam" id="PF13649"/>
    </source>
</evidence>
<dbReference type="CDD" id="cd02440">
    <property type="entry name" value="AdoMet_MTases"/>
    <property type="match status" value="1"/>
</dbReference>
<dbReference type="PANTHER" id="PTHR43591:SF24">
    <property type="entry name" value="2-METHOXY-6-POLYPRENYL-1,4-BENZOQUINOL METHYLASE, MITOCHONDRIAL"/>
    <property type="match status" value="1"/>
</dbReference>